<dbReference type="EMBL" id="LN483157">
    <property type="protein sequence ID" value="CED83886.1"/>
    <property type="molecule type" value="Genomic_DNA"/>
</dbReference>
<keyword evidence="4" id="KW-0813">Transport</keyword>
<feature type="region of interest" description="Disordered" evidence="8">
    <location>
        <begin position="1"/>
        <end position="46"/>
    </location>
</feature>
<accession>A0A0F7SR60</accession>
<evidence type="ECO:0000313" key="9">
    <source>
        <dbReference type="EMBL" id="CED83886.1"/>
    </source>
</evidence>
<name>A0A0F7SR60_PHARH</name>
<keyword evidence="7" id="KW-0472">Membrane</keyword>
<sequence>MAASTTSAPPLPTNAPPQHSPFGLSLGSPTSEVPRPTFGRGQAHENPLVAKRGILLRASSSRSNNLTANHPEGELDQSRLDTEELFRALAIGEVRRVEARLRSSALSKQTELRTMVGERYRDLLSSSAALSTLFASSSRLSDSLKVMKAVTSSAGEGGVASISGSIGNLRGGSVKSDAGDDAIAEDLDTLLPLASQTKLLLDAPEILWRLLERKQFLHAAWLFSLGRIVHQEVGEISDTSIQLPLLHRQWESLSTFRSQIVHRATLGLKELSLSPLDMSQTLIAILLLDNISLPQALNLLLSQRTKLLQTALISSNQPARSQQSVNNALLSSDDISAVPPSNKEGFHRENMTQDQVQALLEEIVSVLGGTIGLAREIFASEESDQTSGSSKAEKKSLIESVIGGIERGDVTDTSSQALPSDQTLRSPPIDSVDENGDGMGKLISMSKERIYKRRASRLAMSFSFPAGVSPNLSSPASRSSPFGLSNAQGGSLSTSSQLVPNLTTDSLSRERFLSEPVITSSGLLRQLPSSPLLLRYLPPSIRNYTPFILSSEASTSSSMSNLSPPQLTKSLAAWFQQNTSLLHSTLHSILASLSTTADVWAVRAHVGQLLAKVPGLKPDERKILEDVLEEGWAGRVKDVWDSAFKDLGDRVERSVRSKVSTLSEAPSTSGGPLLAGGKEIEGDLNPSSFLFSASIPFPSNAESIPPSTSLPIFRAALRRRVAGRTALLDGVLREAEAAAGAIKIDLEGLRKLAEGGEGIESTLLGKYKVLATEALEGLAVRLGAVLDDQSLLADSINTEIFVGRVALHLVSSGSFYSDIMGPGVSPDIWRARLKEIHTRSLVKFESASIHRALDHVRRIFELDEVVANTTSLYLWKLVLPGLPSRELHLALNSLVSSIQTLGTPPSFDLKLYGSSLLENFLRRFRESDSWETVKGKTAVQVLWDVLFLRTLSSIQLRSEPGTDGTVWDDLIDRLTIKARDVLAIDQQSVDLSELMRPSIESELIRCQTVLCPILKLGSASQLKMDSNGSAEKAQGEADSKHQALLALGVSGLTTTTTTAAAELQSSLALIAPSQRFSLLSITATFR</sequence>
<keyword evidence="5" id="KW-0653">Protein transport</keyword>
<evidence type="ECO:0000256" key="7">
    <source>
        <dbReference type="ARBA" id="ARBA00023136"/>
    </source>
</evidence>
<feature type="compositionally biased region" description="Pro residues" evidence="8">
    <location>
        <begin position="9"/>
        <end position="19"/>
    </location>
</feature>
<dbReference type="AlphaFoldDB" id="A0A0F7SR60"/>
<dbReference type="InterPro" id="IPR033370">
    <property type="entry name" value="COG1"/>
</dbReference>
<feature type="region of interest" description="Disordered" evidence="8">
    <location>
        <begin position="408"/>
        <end position="440"/>
    </location>
</feature>
<evidence type="ECO:0000256" key="2">
    <source>
        <dbReference type="ARBA" id="ARBA00006653"/>
    </source>
</evidence>
<reference evidence="9" key="1">
    <citation type="submission" date="2014-08" db="EMBL/GenBank/DDBJ databases">
        <authorList>
            <person name="Sharma Rahul"/>
            <person name="Thines Marco"/>
        </authorList>
    </citation>
    <scope>NUCLEOTIDE SEQUENCE</scope>
</reference>
<dbReference type="PANTHER" id="PTHR31658">
    <property type="entry name" value="CONSERVED OLIGOMERIC GOLGI COMPLEX SUBUNIT 1"/>
    <property type="match status" value="1"/>
</dbReference>
<dbReference type="Pfam" id="PF08700">
    <property type="entry name" value="VPS51_Exo84_N"/>
    <property type="match status" value="1"/>
</dbReference>
<dbReference type="GO" id="GO:0015031">
    <property type="term" value="P:protein transport"/>
    <property type="evidence" value="ECO:0007669"/>
    <property type="project" value="UniProtKB-KW"/>
</dbReference>
<dbReference type="GO" id="GO:0017119">
    <property type="term" value="C:Golgi transport complex"/>
    <property type="evidence" value="ECO:0007669"/>
    <property type="project" value="InterPro"/>
</dbReference>
<evidence type="ECO:0000256" key="6">
    <source>
        <dbReference type="ARBA" id="ARBA00023034"/>
    </source>
</evidence>
<evidence type="ECO:0000256" key="5">
    <source>
        <dbReference type="ARBA" id="ARBA00022927"/>
    </source>
</evidence>
<evidence type="ECO:0000256" key="1">
    <source>
        <dbReference type="ARBA" id="ARBA00004395"/>
    </source>
</evidence>
<feature type="compositionally biased region" description="Polar residues" evidence="8">
    <location>
        <begin position="486"/>
        <end position="498"/>
    </location>
</feature>
<comment type="similarity">
    <text evidence="2">Belongs to the COG1 family.</text>
</comment>
<feature type="region of interest" description="Disordered" evidence="8">
    <location>
        <begin position="469"/>
        <end position="498"/>
    </location>
</feature>
<dbReference type="GO" id="GO:0006891">
    <property type="term" value="P:intra-Golgi vesicle-mediated transport"/>
    <property type="evidence" value="ECO:0007669"/>
    <property type="project" value="InterPro"/>
</dbReference>
<evidence type="ECO:0000256" key="8">
    <source>
        <dbReference type="SAM" id="MobiDB-lite"/>
    </source>
</evidence>
<dbReference type="PANTHER" id="PTHR31658:SF0">
    <property type="entry name" value="CONSERVED OLIGOMERIC GOLGI COMPLEX SUBUNIT 1"/>
    <property type="match status" value="1"/>
</dbReference>
<feature type="compositionally biased region" description="Low complexity" evidence="8">
    <location>
        <begin position="469"/>
        <end position="485"/>
    </location>
</feature>
<evidence type="ECO:0000256" key="4">
    <source>
        <dbReference type="ARBA" id="ARBA00022448"/>
    </source>
</evidence>
<proteinExistence type="inferred from homology"/>
<keyword evidence="6" id="KW-0333">Golgi apparatus</keyword>
<dbReference type="GO" id="GO:0000139">
    <property type="term" value="C:Golgi membrane"/>
    <property type="evidence" value="ECO:0007669"/>
    <property type="project" value="UniProtKB-SubCell"/>
</dbReference>
<evidence type="ECO:0000256" key="3">
    <source>
        <dbReference type="ARBA" id="ARBA00020978"/>
    </source>
</evidence>
<organism evidence="9">
    <name type="scientific">Phaffia rhodozyma</name>
    <name type="common">Yeast</name>
    <name type="synonym">Xanthophyllomyces dendrorhous</name>
    <dbReference type="NCBI Taxonomy" id="264483"/>
    <lineage>
        <taxon>Eukaryota</taxon>
        <taxon>Fungi</taxon>
        <taxon>Dikarya</taxon>
        <taxon>Basidiomycota</taxon>
        <taxon>Agaricomycotina</taxon>
        <taxon>Tremellomycetes</taxon>
        <taxon>Cystofilobasidiales</taxon>
        <taxon>Mrakiaceae</taxon>
        <taxon>Phaffia</taxon>
    </lineage>
</organism>
<keyword evidence="9" id="KW-0449">Lipoprotein</keyword>
<protein>
    <recommendedName>
        <fullName evidence="3">Conserved oligomeric Golgi complex subunit 1</fullName>
    </recommendedName>
</protein>
<feature type="compositionally biased region" description="Polar residues" evidence="8">
    <location>
        <begin position="411"/>
        <end position="425"/>
    </location>
</feature>
<comment type="subcellular location">
    <subcellularLocation>
        <location evidence="1">Golgi apparatus membrane</location>
        <topology evidence="1">Peripheral membrane protein</topology>
    </subcellularLocation>
</comment>